<accession>A0AAW1BYI4</accession>
<dbReference type="AlphaFoldDB" id="A0AAW1BYI4"/>
<evidence type="ECO:0000256" key="3">
    <source>
        <dbReference type="PROSITE-ProRule" id="PRU00023"/>
    </source>
</evidence>
<dbReference type="PANTHER" id="PTHR24173">
    <property type="entry name" value="ANKYRIN REPEAT CONTAINING"/>
    <property type="match status" value="1"/>
</dbReference>
<feature type="compositionally biased region" description="Polar residues" evidence="4">
    <location>
        <begin position="380"/>
        <end position="389"/>
    </location>
</feature>
<dbReference type="EMBL" id="JAOTOJ010000002">
    <property type="protein sequence ID" value="KAK9407138.1"/>
    <property type="molecule type" value="Genomic_DNA"/>
</dbReference>
<keyword evidence="6" id="KW-1185">Reference proteome</keyword>
<proteinExistence type="predicted"/>
<evidence type="ECO:0000256" key="4">
    <source>
        <dbReference type="SAM" id="MobiDB-lite"/>
    </source>
</evidence>
<evidence type="ECO:0000256" key="2">
    <source>
        <dbReference type="ARBA" id="ARBA00023043"/>
    </source>
</evidence>
<dbReference type="PROSITE" id="PS50297">
    <property type="entry name" value="ANK_REP_REGION"/>
    <property type="match status" value="2"/>
</dbReference>
<evidence type="ECO:0000256" key="1">
    <source>
        <dbReference type="ARBA" id="ARBA00022737"/>
    </source>
</evidence>
<dbReference type="PANTHER" id="PTHR24173:SF29">
    <property type="entry name" value="PHOTORECEPTOR ANKYRIN REPEAT PROTEIN"/>
    <property type="match status" value="1"/>
</dbReference>
<protein>
    <submittedName>
        <fullName evidence="5">Ankyrin repeat domain-containing protein 33</fullName>
    </submittedName>
</protein>
<feature type="repeat" description="ANK" evidence="3">
    <location>
        <begin position="167"/>
        <end position="199"/>
    </location>
</feature>
<dbReference type="SMART" id="SM00248">
    <property type="entry name" value="ANK"/>
    <property type="match status" value="3"/>
</dbReference>
<feature type="compositionally biased region" description="Polar residues" evidence="4">
    <location>
        <begin position="9"/>
        <end position="18"/>
    </location>
</feature>
<gene>
    <name evidence="5" type="ORF">NXF25_005912</name>
</gene>
<feature type="repeat" description="ANK" evidence="3">
    <location>
        <begin position="132"/>
        <end position="164"/>
    </location>
</feature>
<comment type="caution">
    <text evidence="5">The sequence shown here is derived from an EMBL/GenBank/DDBJ whole genome shotgun (WGS) entry which is preliminary data.</text>
</comment>
<dbReference type="InterPro" id="IPR036770">
    <property type="entry name" value="Ankyrin_rpt-contain_sf"/>
</dbReference>
<dbReference type="InterPro" id="IPR002110">
    <property type="entry name" value="Ankyrin_rpt"/>
</dbReference>
<evidence type="ECO:0000313" key="5">
    <source>
        <dbReference type="EMBL" id="KAK9407138.1"/>
    </source>
</evidence>
<name>A0AAW1BYI4_CROAD</name>
<reference evidence="5 6" key="1">
    <citation type="journal article" date="2024" name="Proc. Natl. Acad. Sci. U.S.A.">
        <title>The genetic regulatory architecture and epigenomic basis for age-related changes in rattlesnake venom.</title>
        <authorList>
            <person name="Hogan M.P."/>
            <person name="Holding M.L."/>
            <person name="Nystrom G.S."/>
            <person name="Colston T.J."/>
            <person name="Bartlett D.A."/>
            <person name="Mason A.J."/>
            <person name="Ellsworth S.A."/>
            <person name="Rautsaw R.M."/>
            <person name="Lawrence K.C."/>
            <person name="Strickland J.L."/>
            <person name="He B."/>
            <person name="Fraser P."/>
            <person name="Margres M.J."/>
            <person name="Gilbert D.M."/>
            <person name="Gibbs H.L."/>
            <person name="Parkinson C.L."/>
            <person name="Rokyta D.R."/>
        </authorList>
    </citation>
    <scope>NUCLEOTIDE SEQUENCE [LARGE SCALE GENOMIC DNA]</scope>
    <source>
        <strain evidence="5">DRR0105</strain>
    </source>
</reference>
<dbReference type="SUPFAM" id="SSF48403">
    <property type="entry name" value="Ankyrin repeat"/>
    <property type="match status" value="1"/>
</dbReference>
<feature type="compositionally biased region" description="Basic and acidic residues" evidence="4">
    <location>
        <begin position="411"/>
        <end position="423"/>
    </location>
</feature>
<dbReference type="Gene3D" id="1.25.40.20">
    <property type="entry name" value="Ankyrin repeat-containing domain"/>
    <property type="match status" value="1"/>
</dbReference>
<dbReference type="PROSITE" id="PS50088">
    <property type="entry name" value="ANK_REPEAT"/>
    <property type="match status" value="2"/>
</dbReference>
<evidence type="ECO:0000313" key="6">
    <source>
        <dbReference type="Proteomes" id="UP001474421"/>
    </source>
</evidence>
<keyword evidence="2 3" id="KW-0040">ANK repeat</keyword>
<dbReference type="Pfam" id="PF12796">
    <property type="entry name" value="Ank_2"/>
    <property type="match status" value="1"/>
</dbReference>
<feature type="region of interest" description="Disordered" evidence="4">
    <location>
        <begin position="374"/>
        <end position="436"/>
    </location>
</feature>
<feature type="region of interest" description="Disordered" evidence="4">
    <location>
        <begin position="1"/>
        <end position="42"/>
    </location>
</feature>
<keyword evidence="1" id="KW-0677">Repeat</keyword>
<dbReference type="Proteomes" id="UP001474421">
    <property type="component" value="Unassembled WGS sequence"/>
</dbReference>
<organism evidence="5 6">
    <name type="scientific">Crotalus adamanteus</name>
    <name type="common">Eastern diamondback rattlesnake</name>
    <dbReference type="NCBI Taxonomy" id="8729"/>
    <lineage>
        <taxon>Eukaryota</taxon>
        <taxon>Metazoa</taxon>
        <taxon>Chordata</taxon>
        <taxon>Craniata</taxon>
        <taxon>Vertebrata</taxon>
        <taxon>Euteleostomi</taxon>
        <taxon>Lepidosauria</taxon>
        <taxon>Squamata</taxon>
        <taxon>Bifurcata</taxon>
        <taxon>Unidentata</taxon>
        <taxon>Episquamata</taxon>
        <taxon>Toxicofera</taxon>
        <taxon>Serpentes</taxon>
        <taxon>Colubroidea</taxon>
        <taxon>Viperidae</taxon>
        <taxon>Crotalinae</taxon>
        <taxon>Crotalus</taxon>
    </lineage>
</organism>
<dbReference type="Pfam" id="PF00023">
    <property type="entry name" value="Ank"/>
    <property type="match status" value="1"/>
</dbReference>
<sequence length="436" mass="49021">MNNDDNGRDSNTPPTLNKSSSELDYEDEEDERQEKYPDTCSLFSDDSVFPDYEDALSDSEDHQEVTLYWCCAKNNAKRLQDKLDMGVTREEAMELDINRQNGLLVACFRGFKDIVILLSKCSYIDVNHQDNDGNTALMVAAQAGYVTILNYLLNYYPGVDIEMQDDRGLTALMKAAIRGKNDCIAALIMAGADIAAVDPVKGKTAQEWAAITGSFETIMRIRILLQRPCAQQFSNKYLPEWPHLPELVAQATATKSRAKRLYDLICSMFTIHFPRDAEMDGVMDHMVRMTTSLASPFVTTACQTLCPDSPPEVGKQRRSVPEILNRYVPDPDAKSVNSRSCSNGQFRTQTLIPYQSPSPVVKFLSLPKRFNSATPKIKLTKSSSQSAPEENQPPKMKNKNALQVPKWRYKQLKEEKKSEEAAGFKKKPDKAKGKDE</sequence>